<evidence type="ECO:0000313" key="1">
    <source>
        <dbReference type="EMBL" id="MPN52782.1"/>
    </source>
</evidence>
<reference evidence="1" key="1">
    <citation type="submission" date="2019-08" db="EMBL/GenBank/DDBJ databases">
        <authorList>
            <person name="Kucharzyk K."/>
            <person name="Murdoch R.W."/>
            <person name="Higgins S."/>
            <person name="Loffler F."/>
        </authorList>
    </citation>
    <scope>NUCLEOTIDE SEQUENCE</scope>
</reference>
<dbReference type="AlphaFoldDB" id="A0A645IPI3"/>
<protein>
    <submittedName>
        <fullName evidence="1">Uncharacterized protein</fullName>
    </submittedName>
</protein>
<name>A0A645IPI3_9ZZZZ</name>
<proteinExistence type="predicted"/>
<sequence length="137" mass="15696">MPLPFAAEGQRTQVTVDQQQLATRFGRGDFQRKQHRQRRPVAATKNALQLALQITHRHDILKLQLQARFTGTHPGLGDRLALCQRTLEHFAQRLFKLFCGQRLLLMQIDQQLPFSISQLKLLILLCHGCGLLEHGLQ</sequence>
<organism evidence="1">
    <name type="scientific">bioreactor metagenome</name>
    <dbReference type="NCBI Taxonomy" id="1076179"/>
    <lineage>
        <taxon>unclassified sequences</taxon>
        <taxon>metagenomes</taxon>
        <taxon>ecological metagenomes</taxon>
    </lineage>
</organism>
<accession>A0A645IPI3</accession>
<gene>
    <name evidence="1" type="ORF">SDC9_200445</name>
</gene>
<comment type="caution">
    <text evidence="1">The sequence shown here is derived from an EMBL/GenBank/DDBJ whole genome shotgun (WGS) entry which is preliminary data.</text>
</comment>
<dbReference type="EMBL" id="VSSQ01119211">
    <property type="protein sequence ID" value="MPN52782.1"/>
    <property type="molecule type" value="Genomic_DNA"/>
</dbReference>